<keyword evidence="2" id="KW-0240">DNA-directed RNA polymerase</keyword>
<dbReference type="AlphaFoldDB" id="A0A8H7U9H0"/>
<keyword evidence="3" id="KW-0804">Transcription</keyword>
<dbReference type="GO" id="GO:0005665">
    <property type="term" value="C:RNA polymerase II, core complex"/>
    <property type="evidence" value="ECO:0007669"/>
    <property type="project" value="InterPro"/>
</dbReference>
<evidence type="ECO:0000256" key="5">
    <source>
        <dbReference type="ARBA" id="ARBA00025751"/>
    </source>
</evidence>
<dbReference type="Gene3D" id="3.30.1360.10">
    <property type="entry name" value="RNA polymerase, RBP11-like subunit"/>
    <property type="match status" value="1"/>
</dbReference>
<comment type="similarity">
    <text evidence="5">Belongs to the archaeal Rpo11/eukaryotic RPB11/RPC19 RNA polymerase subunit family.</text>
</comment>
<evidence type="ECO:0000256" key="4">
    <source>
        <dbReference type="ARBA" id="ARBA00023242"/>
    </source>
</evidence>
<dbReference type="GO" id="GO:0003677">
    <property type="term" value="F:DNA binding"/>
    <property type="evidence" value="ECO:0007669"/>
    <property type="project" value="InterPro"/>
</dbReference>
<dbReference type="Pfam" id="PF13656">
    <property type="entry name" value="RNA_pol_L_2"/>
    <property type="match status" value="1"/>
</dbReference>
<dbReference type="InterPro" id="IPR009025">
    <property type="entry name" value="RBP11-like_dimer"/>
</dbReference>
<dbReference type="InterPro" id="IPR036603">
    <property type="entry name" value="RBP11-like"/>
</dbReference>
<dbReference type="FunFam" id="3.30.1360.10:FF:000003">
    <property type="entry name" value="DNA-directed RNA polymerase II subunit RPB11"/>
    <property type="match status" value="1"/>
</dbReference>
<comment type="subcellular location">
    <subcellularLocation>
        <location evidence="1">Nucleus</location>
    </subcellularLocation>
</comment>
<dbReference type="CDD" id="cd06926">
    <property type="entry name" value="RNAP_II_RPB11"/>
    <property type="match status" value="1"/>
</dbReference>
<gene>
    <name evidence="7" type="ORF">INT43_007948</name>
</gene>
<sequence length="144" mass="16352">MNAPDRFELFVIPEGRRKVEMEEDTKIPNAATFKIEREDHTLANMLRMQLLKDPRVLFAGYKVPHPLEHNFILKIQTAPDTTPENALGDAITELIQEIGQLKNKFEMDVIRQRAFEDAKAIHGGGLDGDDMSLDPHRAGLDVDF</sequence>
<dbReference type="GO" id="GO:0003899">
    <property type="term" value="F:DNA-directed RNA polymerase activity"/>
    <property type="evidence" value="ECO:0007669"/>
    <property type="project" value="InterPro"/>
</dbReference>
<evidence type="ECO:0000256" key="2">
    <source>
        <dbReference type="ARBA" id="ARBA00022478"/>
    </source>
</evidence>
<dbReference type="OrthoDB" id="10248581at2759"/>
<evidence type="ECO:0000313" key="8">
    <source>
        <dbReference type="Proteomes" id="UP000654370"/>
    </source>
</evidence>
<proteinExistence type="inferred from homology"/>
<feature type="domain" description="DNA-directed RNA polymerase RBP11-like dimerisation" evidence="6">
    <location>
        <begin position="30"/>
        <end position="103"/>
    </location>
</feature>
<evidence type="ECO:0000313" key="7">
    <source>
        <dbReference type="EMBL" id="KAG2177291.1"/>
    </source>
</evidence>
<dbReference type="EMBL" id="JAEPQZ010000009">
    <property type="protein sequence ID" value="KAG2177291.1"/>
    <property type="molecule type" value="Genomic_DNA"/>
</dbReference>
<evidence type="ECO:0000256" key="1">
    <source>
        <dbReference type="ARBA" id="ARBA00004123"/>
    </source>
</evidence>
<evidence type="ECO:0000259" key="6">
    <source>
        <dbReference type="Pfam" id="PF13656"/>
    </source>
</evidence>
<dbReference type="SUPFAM" id="SSF55257">
    <property type="entry name" value="RBP11-like subunits of RNA polymerase"/>
    <property type="match status" value="1"/>
</dbReference>
<evidence type="ECO:0000256" key="3">
    <source>
        <dbReference type="ARBA" id="ARBA00023163"/>
    </source>
</evidence>
<keyword evidence="8" id="KW-1185">Reference proteome</keyword>
<dbReference type="HAMAP" id="MF_00261">
    <property type="entry name" value="RNApol_arch_Rpo11"/>
    <property type="match status" value="1"/>
</dbReference>
<dbReference type="GO" id="GO:0006366">
    <property type="term" value="P:transcription by RNA polymerase II"/>
    <property type="evidence" value="ECO:0007669"/>
    <property type="project" value="InterPro"/>
</dbReference>
<dbReference type="PANTHER" id="PTHR13946:SF16">
    <property type="entry name" value="DNA-DIRECTED RNA POLYMERASE II SUBUNIT RPB11"/>
    <property type="match status" value="1"/>
</dbReference>
<comment type="caution">
    <text evidence="7">The sequence shown here is derived from an EMBL/GenBank/DDBJ whole genome shotgun (WGS) entry which is preliminary data.</text>
</comment>
<reference evidence="7" key="1">
    <citation type="submission" date="2020-12" db="EMBL/GenBank/DDBJ databases">
        <title>Metabolic potential, ecology and presence of endohyphal bacteria is reflected in genomic diversity of Mucoromycotina.</title>
        <authorList>
            <person name="Muszewska A."/>
            <person name="Okrasinska A."/>
            <person name="Steczkiewicz K."/>
            <person name="Drgas O."/>
            <person name="Orlowska M."/>
            <person name="Perlinska-Lenart U."/>
            <person name="Aleksandrzak-Piekarczyk T."/>
            <person name="Szatraj K."/>
            <person name="Zielenkiewicz U."/>
            <person name="Pilsyk S."/>
            <person name="Malc E."/>
            <person name="Mieczkowski P."/>
            <person name="Kruszewska J.S."/>
            <person name="Biernat P."/>
            <person name="Pawlowska J."/>
        </authorList>
    </citation>
    <scope>NUCLEOTIDE SEQUENCE</scope>
    <source>
        <strain evidence="7">WA0000067209</strain>
    </source>
</reference>
<dbReference type="InterPro" id="IPR008193">
    <property type="entry name" value="RNA_pol_Rpb11_13-16kDa_CS"/>
</dbReference>
<dbReference type="PROSITE" id="PS01154">
    <property type="entry name" value="RNA_POL_L_13KD"/>
    <property type="match status" value="1"/>
</dbReference>
<dbReference type="Proteomes" id="UP000654370">
    <property type="component" value="Unassembled WGS sequence"/>
</dbReference>
<protein>
    <recommendedName>
        <fullName evidence="6">DNA-directed RNA polymerase RBP11-like dimerisation domain-containing protein</fullName>
    </recommendedName>
</protein>
<organism evidence="7 8">
    <name type="scientific">Mortierella isabellina</name>
    <name type="common">Filamentous fungus</name>
    <name type="synonym">Umbelopsis isabellina</name>
    <dbReference type="NCBI Taxonomy" id="91625"/>
    <lineage>
        <taxon>Eukaryota</taxon>
        <taxon>Fungi</taxon>
        <taxon>Fungi incertae sedis</taxon>
        <taxon>Mucoromycota</taxon>
        <taxon>Mucoromycotina</taxon>
        <taxon>Umbelopsidomycetes</taxon>
        <taxon>Umbelopsidales</taxon>
        <taxon>Umbelopsidaceae</taxon>
        <taxon>Umbelopsis</taxon>
    </lineage>
</organism>
<keyword evidence="4" id="KW-0539">Nucleus</keyword>
<name>A0A8H7U9H0_MORIS</name>
<dbReference type="GO" id="GO:0046983">
    <property type="term" value="F:protein dimerization activity"/>
    <property type="evidence" value="ECO:0007669"/>
    <property type="project" value="InterPro"/>
</dbReference>
<dbReference type="PANTHER" id="PTHR13946">
    <property type="entry name" value="DNA-DIRECTED RNA POLYMERASE I,II,III"/>
    <property type="match status" value="1"/>
</dbReference>
<dbReference type="InterPro" id="IPR037685">
    <property type="entry name" value="RBP11"/>
</dbReference>
<dbReference type="InterPro" id="IPR022905">
    <property type="entry name" value="Rpo11-like"/>
</dbReference>
<accession>A0A8H7U9H0</accession>